<evidence type="ECO:0000256" key="8">
    <source>
        <dbReference type="ARBA" id="ARBA00022723"/>
    </source>
</evidence>
<sequence>MCAANASSSLGVDVSLERNSPHCPHGPTLLFERYTAKGHHKRQRYYACSACRDRKDCNFFQSADEKVSEARSKVREEYNRAQQPWKSHEDFYQRMEATNDLSPQKRRFCQDCSLLLRLSEAGEHAEHTVRSGLSDDALRQPSHLLVPLENSKTNAQYLFSTKSTEFLMSTVKKLGFNRVLCVGVPRLHEAIQAKRSCGLSSLLLDIDHRYGQFYPPTLFCRYNMFNHHFFEGEPSRDVCREFLHRNHGDDVVVVTDPPFGGRVEILVEVLKKIMELWKEGADGPDSPAELPVMWIFPYFLEHRIFEGLPSFVMLDYKVEYENHPLFQSSKKACKKGSPVRIFTNIIPSKIVLPASDGYRFCEECSRYVSPENVHCKDCKSCTSKDGSTYTHCKLCNRCVKPVTVHCLDSLLTARNQPNLEKRVLPLCFEINGASLSVTARVQVRYQWKAVYVHCQSCQQCALPDHQCDRQKDKVGCHICGSLDHKRRDCPEQFNKVFRHKKRRKDSS</sequence>
<dbReference type="GO" id="GO:0005730">
    <property type="term" value="C:nucleolus"/>
    <property type="evidence" value="ECO:0007669"/>
    <property type="project" value="UniProtKB-SubCell"/>
</dbReference>
<evidence type="ECO:0000256" key="5">
    <source>
        <dbReference type="ARBA" id="ARBA00022603"/>
    </source>
</evidence>
<dbReference type="GeneID" id="119741035"/>
<feature type="domain" description="GRF-type" evidence="17">
    <location>
        <begin position="23"/>
        <end position="66"/>
    </location>
</feature>
<evidence type="ECO:0000256" key="4">
    <source>
        <dbReference type="ARBA" id="ARBA00022490"/>
    </source>
</evidence>
<evidence type="ECO:0000313" key="19">
    <source>
        <dbReference type="Proteomes" id="UP000887568"/>
    </source>
</evidence>
<evidence type="ECO:0000256" key="15">
    <source>
        <dbReference type="PROSITE-ProRule" id="PRU00047"/>
    </source>
</evidence>
<evidence type="ECO:0000256" key="2">
    <source>
        <dbReference type="ARBA" id="ARBA00004604"/>
    </source>
</evidence>
<accession>A0A914B8T7</accession>
<keyword evidence="5" id="KW-0489">Methyltransferase</keyword>
<dbReference type="PROSITE" id="PS50216">
    <property type="entry name" value="DHHC"/>
    <property type="match status" value="1"/>
</dbReference>
<dbReference type="PROSITE" id="PS50158">
    <property type="entry name" value="ZF_CCHC"/>
    <property type="match status" value="1"/>
</dbReference>
<dbReference type="Pfam" id="PF10237">
    <property type="entry name" value="N6-adenineMlase"/>
    <property type="match status" value="1"/>
</dbReference>
<dbReference type="InterPro" id="IPR041370">
    <property type="entry name" value="Mlase_EEF1AKMT1/ZCCHC4"/>
</dbReference>
<name>A0A914B8T7_PATMI</name>
<comment type="similarity">
    <text evidence="3">Belongs to the ZCCHC4 family.</text>
</comment>
<evidence type="ECO:0000256" key="14">
    <source>
        <dbReference type="ARBA" id="ARBA00049767"/>
    </source>
</evidence>
<dbReference type="InterPro" id="IPR002052">
    <property type="entry name" value="DNA_methylase_N6_adenine_CS"/>
</dbReference>
<keyword evidence="19" id="KW-1185">Reference proteome</keyword>
<dbReference type="AlphaFoldDB" id="A0A914B8T7"/>
<dbReference type="PROSITE" id="PS00092">
    <property type="entry name" value="N6_MTASE"/>
    <property type="match status" value="1"/>
</dbReference>
<evidence type="ECO:0000313" key="18">
    <source>
        <dbReference type="EnsemblMetazoa" id="XP_038072556.1"/>
    </source>
</evidence>
<dbReference type="Proteomes" id="UP000887568">
    <property type="component" value="Unplaced"/>
</dbReference>
<dbReference type="GO" id="GO:0005737">
    <property type="term" value="C:cytoplasm"/>
    <property type="evidence" value="ECO:0007669"/>
    <property type="project" value="UniProtKB-SubCell"/>
</dbReference>
<dbReference type="GO" id="GO:0003676">
    <property type="term" value="F:nucleic acid binding"/>
    <property type="evidence" value="ECO:0007669"/>
    <property type="project" value="InterPro"/>
</dbReference>
<keyword evidence="4" id="KW-0963">Cytoplasm</keyword>
<dbReference type="InterPro" id="IPR039846">
    <property type="entry name" value="ZCCHC4"/>
</dbReference>
<evidence type="ECO:0000256" key="7">
    <source>
        <dbReference type="ARBA" id="ARBA00022691"/>
    </source>
</evidence>
<organism evidence="18 19">
    <name type="scientific">Patiria miniata</name>
    <name type="common">Bat star</name>
    <name type="synonym">Asterina miniata</name>
    <dbReference type="NCBI Taxonomy" id="46514"/>
    <lineage>
        <taxon>Eukaryota</taxon>
        <taxon>Metazoa</taxon>
        <taxon>Echinodermata</taxon>
        <taxon>Eleutherozoa</taxon>
        <taxon>Asterozoa</taxon>
        <taxon>Asteroidea</taxon>
        <taxon>Valvatacea</taxon>
        <taxon>Valvatida</taxon>
        <taxon>Asterinidae</taxon>
        <taxon>Patiria</taxon>
    </lineage>
</organism>
<comment type="function">
    <text evidence="13">rRNA N6-methyltransferase that specifically methylates the adenine in position 4220 of 28S rRNA. N6-methylation of adenine(4220) in 28S rRNA is required for translation.</text>
</comment>
<proteinExistence type="inferred from homology"/>
<evidence type="ECO:0000259" key="17">
    <source>
        <dbReference type="PROSITE" id="PS51999"/>
    </source>
</evidence>
<dbReference type="PANTHER" id="PTHR13493">
    <property type="entry name" value="ZINC FINGER CCHC DOMAIN-CONTAINING"/>
    <property type="match status" value="1"/>
</dbReference>
<evidence type="ECO:0000259" key="16">
    <source>
        <dbReference type="PROSITE" id="PS50158"/>
    </source>
</evidence>
<feature type="domain" description="CCHC-type" evidence="16">
    <location>
        <begin position="476"/>
        <end position="491"/>
    </location>
</feature>
<comment type="subcellular location">
    <subcellularLocation>
        <location evidence="1">Cytoplasm</location>
    </subcellularLocation>
    <subcellularLocation>
        <location evidence="2">Nucleus</location>
        <location evidence="2">Nucleolus</location>
    </subcellularLocation>
</comment>
<dbReference type="Pfam" id="PF06839">
    <property type="entry name" value="Zn_ribbon_GRF"/>
    <property type="match status" value="1"/>
</dbReference>
<dbReference type="RefSeq" id="XP_038072556.1">
    <property type="nucleotide sequence ID" value="XM_038216628.1"/>
</dbReference>
<dbReference type="PROSITE" id="PS51999">
    <property type="entry name" value="ZF_GRF"/>
    <property type="match status" value="1"/>
</dbReference>
<keyword evidence="7" id="KW-0949">S-adenosyl-L-methionine</keyword>
<reference evidence="18" key="1">
    <citation type="submission" date="2022-11" db="UniProtKB">
        <authorList>
            <consortium name="EnsemblMetazoa"/>
        </authorList>
    </citation>
    <scope>IDENTIFICATION</scope>
</reference>
<keyword evidence="10" id="KW-0862">Zinc</keyword>
<dbReference type="PANTHER" id="PTHR13493:SF3">
    <property type="entry name" value="RRNA N6-ADENOSINE-METHYLTRANSFERASE ZCCHC4"/>
    <property type="match status" value="1"/>
</dbReference>
<keyword evidence="6" id="KW-0808">Transferase</keyword>
<evidence type="ECO:0000256" key="9">
    <source>
        <dbReference type="ARBA" id="ARBA00022771"/>
    </source>
</evidence>
<dbReference type="InterPro" id="IPR001878">
    <property type="entry name" value="Znf_CCHC"/>
</dbReference>
<dbReference type="OMA" id="FPYFMEH"/>
<keyword evidence="11" id="KW-0539">Nucleus</keyword>
<dbReference type="GO" id="GO:0008270">
    <property type="term" value="F:zinc ion binding"/>
    <property type="evidence" value="ECO:0007669"/>
    <property type="project" value="UniProtKB-KW"/>
</dbReference>
<dbReference type="InterPro" id="IPR010666">
    <property type="entry name" value="Znf_GRF"/>
</dbReference>
<keyword evidence="8" id="KW-0479">Metal-binding</keyword>
<evidence type="ECO:0000256" key="10">
    <source>
        <dbReference type="ARBA" id="ARBA00022833"/>
    </source>
</evidence>
<evidence type="ECO:0000256" key="6">
    <source>
        <dbReference type="ARBA" id="ARBA00022679"/>
    </source>
</evidence>
<evidence type="ECO:0000256" key="13">
    <source>
        <dbReference type="ARBA" id="ARBA00046086"/>
    </source>
</evidence>
<protein>
    <recommendedName>
        <fullName evidence="14">rRNA N(6)-adenosine-methyltransferase ZCCHC4</fullName>
    </recommendedName>
    <alternativeName>
        <fullName evidence="12">Zinc finger CCHC domain-containing protein 4</fullName>
    </alternativeName>
</protein>
<evidence type="ECO:0000256" key="3">
    <source>
        <dbReference type="ARBA" id="ARBA00008246"/>
    </source>
</evidence>
<evidence type="ECO:0000256" key="11">
    <source>
        <dbReference type="ARBA" id="ARBA00023242"/>
    </source>
</evidence>
<dbReference type="EnsemblMetazoa" id="XM_038216628.1">
    <property type="protein sequence ID" value="XP_038072556.1"/>
    <property type="gene ID" value="LOC119741035"/>
</dbReference>
<dbReference type="GO" id="GO:0008988">
    <property type="term" value="F:rRNA (adenine-N6-)-methyltransferase activity"/>
    <property type="evidence" value="ECO:0007669"/>
    <property type="project" value="InterPro"/>
</dbReference>
<evidence type="ECO:0000256" key="1">
    <source>
        <dbReference type="ARBA" id="ARBA00004496"/>
    </source>
</evidence>
<evidence type="ECO:0000256" key="12">
    <source>
        <dbReference type="ARBA" id="ARBA00032078"/>
    </source>
</evidence>
<keyword evidence="9 15" id="KW-0863">Zinc-finger</keyword>
<dbReference type="OrthoDB" id="431817at2759"/>